<evidence type="ECO:0000313" key="7">
    <source>
        <dbReference type="Proteomes" id="UP000236723"/>
    </source>
</evidence>
<gene>
    <name evidence="6" type="ORF">SAMN04489712_1199</name>
</gene>
<evidence type="ECO:0000313" key="6">
    <source>
        <dbReference type="EMBL" id="SEG86181.1"/>
    </source>
</evidence>
<dbReference type="Proteomes" id="UP000236723">
    <property type="component" value="Unassembled WGS sequence"/>
</dbReference>
<feature type="region of interest" description="Disordered" evidence="5">
    <location>
        <begin position="247"/>
        <end position="271"/>
    </location>
</feature>
<evidence type="ECO:0000256" key="5">
    <source>
        <dbReference type="SAM" id="MobiDB-lite"/>
    </source>
</evidence>
<feature type="compositionally biased region" description="Polar residues" evidence="5">
    <location>
        <begin position="1"/>
        <end position="13"/>
    </location>
</feature>
<sequence>MSDAQDTTPSAATTDARDAPEVLVEDREGVLVITLNRPQAKNAMTQTMARVIASALDRLDDEPALRLAVITGSGGSFCAGMDLKGFLRGERPSIPGRGFGGVTEAPPRKPLIAAVEGWALAGGFELVLACDLVVAASTARFGIPEVKRGLVAAAGGLHRLPDRLPEVVAMELALTGDPVSAERLHALGLVSTLTDEGGALDAALALARTIAANGPLAVATSKQIIVESRTWPREERFTRQQPYVDEVLQSNDAQEGARAFTEKRPAAWTGS</sequence>
<dbReference type="OrthoDB" id="4284283at2"/>
<dbReference type="GO" id="GO:0006635">
    <property type="term" value="P:fatty acid beta-oxidation"/>
    <property type="evidence" value="ECO:0007669"/>
    <property type="project" value="TreeGrafter"/>
</dbReference>
<dbReference type="RefSeq" id="WP_103942739.1">
    <property type="nucleotide sequence ID" value="NZ_FNVO01000019.1"/>
</dbReference>
<dbReference type="SUPFAM" id="SSF52096">
    <property type="entry name" value="ClpP/crotonase"/>
    <property type="match status" value="1"/>
</dbReference>
<evidence type="ECO:0000256" key="1">
    <source>
        <dbReference type="ARBA" id="ARBA00005254"/>
    </source>
</evidence>
<keyword evidence="7" id="KW-1185">Reference proteome</keyword>
<keyword evidence="3" id="KW-0456">Lyase</keyword>
<dbReference type="NCBIfam" id="NF006100">
    <property type="entry name" value="PRK08252.1"/>
    <property type="match status" value="1"/>
</dbReference>
<organism evidence="6 7">
    <name type="scientific">Thermomonospora echinospora</name>
    <dbReference type="NCBI Taxonomy" id="1992"/>
    <lineage>
        <taxon>Bacteria</taxon>
        <taxon>Bacillati</taxon>
        <taxon>Actinomycetota</taxon>
        <taxon>Actinomycetes</taxon>
        <taxon>Streptosporangiales</taxon>
        <taxon>Thermomonosporaceae</taxon>
        <taxon>Thermomonospora</taxon>
    </lineage>
</organism>
<comment type="similarity">
    <text evidence="1 4">Belongs to the enoyl-CoA hydratase/isomerase family.</text>
</comment>
<accession>A0A1H6DM07</accession>
<feature type="region of interest" description="Disordered" evidence="5">
    <location>
        <begin position="1"/>
        <end position="20"/>
    </location>
</feature>
<protein>
    <submittedName>
        <fullName evidence="6">Short chain enoyl-CoA hydratase</fullName>
    </submittedName>
</protein>
<dbReference type="CDD" id="cd06558">
    <property type="entry name" value="crotonase-like"/>
    <property type="match status" value="1"/>
</dbReference>
<evidence type="ECO:0000256" key="2">
    <source>
        <dbReference type="ARBA" id="ARBA00023098"/>
    </source>
</evidence>
<name>A0A1H6DM07_9ACTN</name>
<dbReference type="InterPro" id="IPR029045">
    <property type="entry name" value="ClpP/crotonase-like_dom_sf"/>
</dbReference>
<proteinExistence type="inferred from homology"/>
<keyword evidence="2" id="KW-0443">Lipid metabolism</keyword>
<dbReference type="Gene3D" id="3.90.226.10">
    <property type="entry name" value="2-enoyl-CoA Hydratase, Chain A, domain 1"/>
    <property type="match status" value="1"/>
</dbReference>
<dbReference type="EMBL" id="FNVO01000019">
    <property type="protein sequence ID" value="SEG86181.1"/>
    <property type="molecule type" value="Genomic_DNA"/>
</dbReference>
<dbReference type="Gene3D" id="1.10.12.10">
    <property type="entry name" value="Lyase 2-enoyl-coa Hydratase, Chain A, domain 2"/>
    <property type="match status" value="1"/>
</dbReference>
<evidence type="ECO:0000256" key="3">
    <source>
        <dbReference type="ARBA" id="ARBA00023239"/>
    </source>
</evidence>
<evidence type="ECO:0000256" key="4">
    <source>
        <dbReference type="RuleBase" id="RU003707"/>
    </source>
</evidence>
<dbReference type="InterPro" id="IPR018376">
    <property type="entry name" value="Enoyl-CoA_hyd/isom_CS"/>
</dbReference>
<dbReference type="PROSITE" id="PS00166">
    <property type="entry name" value="ENOYL_COA_HYDRATASE"/>
    <property type="match status" value="1"/>
</dbReference>
<dbReference type="GO" id="GO:0016829">
    <property type="term" value="F:lyase activity"/>
    <property type="evidence" value="ECO:0007669"/>
    <property type="project" value="UniProtKB-KW"/>
</dbReference>
<dbReference type="AlphaFoldDB" id="A0A1H6DM07"/>
<dbReference type="PANTHER" id="PTHR11941">
    <property type="entry name" value="ENOYL-COA HYDRATASE-RELATED"/>
    <property type="match status" value="1"/>
</dbReference>
<dbReference type="Pfam" id="PF00378">
    <property type="entry name" value="ECH_1"/>
    <property type="match status" value="1"/>
</dbReference>
<reference evidence="7" key="1">
    <citation type="submission" date="2016-10" db="EMBL/GenBank/DDBJ databases">
        <authorList>
            <person name="Varghese N."/>
            <person name="Submissions S."/>
        </authorList>
    </citation>
    <scope>NUCLEOTIDE SEQUENCE [LARGE SCALE GENOMIC DNA]</scope>
    <source>
        <strain evidence="7">DSM 43163</strain>
    </source>
</reference>
<dbReference type="PANTHER" id="PTHR11941:SF169">
    <property type="entry name" value="(7AS)-7A-METHYL-1,5-DIOXO-2,3,5,6,7,7A-HEXAHYDRO-1H-INDENE-CARBOXYL-COA HYDROLASE"/>
    <property type="match status" value="1"/>
</dbReference>
<dbReference type="InterPro" id="IPR014748">
    <property type="entry name" value="Enoyl-CoA_hydra_C"/>
</dbReference>
<dbReference type="InterPro" id="IPR001753">
    <property type="entry name" value="Enoyl-CoA_hydra/iso"/>
</dbReference>